<dbReference type="Ensembl" id="ENSFHET00000029292.1">
    <property type="protein sequence ID" value="ENSFHEP00000019923.1"/>
    <property type="gene ID" value="ENSFHEG00000021822.1"/>
</dbReference>
<feature type="chain" id="PRO_5018696711" evidence="1">
    <location>
        <begin position="25"/>
        <end position="239"/>
    </location>
</feature>
<dbReference type="PANTHER" id="PTHR43198:SF2">
    <property type="entry name" value="SI:CH1073-67J19.1-RELATED"/>
    <property type="match status" value="1"/>
</dbReference>
<reference evidence="2" key="1">
    <citation type="submission" date="2025-08" db="UniProtKB">
        <authorList>
            <consortium name="Ensembl"/>
        </authorList>
    </citation>
    <scope>IDENTIFICATION</scope>
</reference>
<organism evidence="2 3">
    <name type="scientific">Fundulus heteroclitus</name>
    <name type="common">Killifish</name>
    <name type="synonym">Mummichog</name>
    <dbReference type="NCBI Taxonomy" id="8078"/>
    <lineage>
        <taxon>Eukaryota</taxon>
        <taxon>Metazoa</taxon>
        <taxon>Chordata</taxon>
        <taxon>Craniata</taxon>
        <taxon>Vertebrata</taxon>
        <taxon>Euteleostomi</taxon>
        <taxon>Actinopterygii</taxon>
        <taxon>Neopterygii</taxon>
        <taxon>Teleostei</taxon>
        <taxon>Neoteleostei</taxon>
        <taxon>Acanthomorphata</taxon>
        <taxon>Ovalentaria</taxon>
        <taxon>Atherinomorphae</taxon>
        <taxon>Cyprinodontiformes</taxon>
        <taxon>Fundulidae</taxon>
        <taxon>Fundulus</taxon>
    </lineage>
</organism>
<protein>
    <submittedName>
        <fullName evidence="2">Uncharacterized LOC105933439</fullName>
    </submittedName>
</protein>
<dbReference type="Proteomes" id="UP000265000">
    <property type="component" value="Unplaced"/>
</dbReference>
<dbReference type="GeneID" id="105933439"/>
<dbReference type="InterPro" id="IPR050967">
    <property type="entry name" value="Thiamine_Salvage_TenA"/>
</dbReference>
<dbReference type="CDD" id="cd19359">
    <property type="entry name" value="TenA_C_Bt3146-like"/>
    <property type="match status" value="1"/>
</dbReference>
<dbReference type="PROSITE" id="PS51257">
    <property type="entry name" value="PROKAR_LIPOPROTEIN"/>
    <property type="match status" value="1"/>
</dbReference>
<dbReference type="SUPFAM" id="SSF48613">
    <property type="entry name" value="Heme oxygenase-like"/>
    <property type="match status" value="1"/>
</dbReference>
<evidence type="ECO:0000313" key="2">
    <source>
        <dbReference type="Ensembl" id="ENSFHEP00000019923.1"/>
    </source>
</evidence>
<feature type="signal peptide" evidence="1">
    <location>
        <begin position="1"/>
        <end position="24"/>
    </location>
</feature>
<dbReference type="OrthoDB" id="8424061at2759"/>
<keyword evidence="3" id="KW-1185">Reference proteome</keyword>
<dbReference type="GO" id="GO:0005829">
    <property type="term" value="C:cytosol"/>
    <property type="evidence" value="ECO:0007669"/>
    <property type="project" value="TreeGrafter"/>
</dbReference>
<sequence>MDSGRKFWFQAGWLAVGLLSACCGLPTEPKALPGEVQDVYDSLWTNNLDVAEQTLATPFLQHMQFGDLQADDYVSFMIQDINYLLNVTDLLKEMVQKVKSPDDLKTFMEKRYQSYKQFADLMLTQFNLNSLPDIKPIPAMEKYLADYKAIMEKEKPIFFAVSLLPCSRLWIWLANQLKETYGNAYFVWKKNNMHGNPEKHYRALLNKYLKTPDKLKRANQIFRQQMQNEKNFFSASLQE</sequence>
<dbReference type="AlphaFoldDB" id="A0A3Q2Q0J3"/>
<accession>A0A3Q2Q0J3</accession>
<dbReference type="Gene3D" id="1.20.910.10">
    <property type="entry name" value="Heme oxygenase-like"/>
    <property type="match status" value="1"/>
</dbReference>
<dbReference type="GeneTree" id="ENSGT01030000234852"/>
<dbReference type="STRING" id="8078.ENSFHEP00000019923"/>
<keyword evidence="1" id="KW-0732">Signal</keyword>
<reference evidence="2" key="2">
    <citation type="submission" date="2025-09" db="UniProtKB">
        <authorList>
            <consortium name="Ensembl"/>
        </authorList>
    </citation>
    <scope>IDENTIFICATION</scope>
</reference>
<evidence type="ECO:0000256" key="1">
    <source>
        <dbReference type="SAM" id="SignalP"/>
    </source>
</evidence>
<proteinExistence type="predicted"/>
<evidence type="ECO:0000313" key="3">
    <source>
        <dbReference type="Proteomes" id="UP000265000"/>
    </source>
</evidence>
<dbReference type="PANTHER" id="PTHR43198">
    <property type="entry name" value="BIFUNCTIONAL TH2 PROTEIN"/>
    <property type="match status" value="1"/>
</dbReference>
<name>A0A3Q2Q0J3_FUNHE</name>
<dbReference type="InterPro" id="IPR016084">
    <property type="entry name" value="Haem_Oase-like_multi-hlx"/>
</dbReference>